<dbReference type="InterPro" id="IPR052509">
    <property type="entry name" value="Metal_resp_DNA-bind_regulator"/>
</dbReference>
<comment type="caution">
    <text evidence="2">The sequence shown here is derived from an EMBL/GenBank/DDBJ whole genome shotgun (WGS) entry which is preliminary data.</text>
</comment>
<dbReference type="Gene3D" id="1.10.10.10">
    <property type="entry name" value="Winged helix-like DNA-binding domain superfamily/Winged helix DNA-binding domain"/>
    <property type="match status" value="1"/>
</dbReference>
<dbReference type="InterPro" id="IPR036390">
    <property type="entry name" value="WH_DNA-bd_sf"/>
</dbReference>
<evidence type="ECO:0000259" key="1">
    <source>
        <dbReference type="Pfam" id="PF03551"/>
    </source>
</evidence>
<proteinExistence type="predicted"/>
<reference evidence="2 3" key="1">
    <citation type="submission" date="2022-04" db="EMBL/GenBank/DDBJ databases">
        <title>Positive selection, recombination, and allopatry shape intraspecific diversity of widespread and dominant cyanobacteria.</title>
        <authorList>
            <person name="Wei J."/>
            <person name="Shu W."/>
            <person name="Hu C."/>
        </authorList>
    </citation>
    <scope>NUCLEOTIDE SEQUENCE [LARGE SCALE GENOMIC DNA]</scope>
    <source>
        <strain evidence="2 3">GB2-A4</strain>
    </source>
</reference>
<gene>
    <name evidence="2" type="ORF">NC998_23200</name>
</gene>
<dbReference type="RefSeq" id="WP_190442649.1">
    <property type="nucleotide sequence ID" value="NZ_JAMPKM010000018.1"/>
</dbReference>
<keyword evidence="3" id="KW-1185">Reference proteome</keyword>
<evidence type="ECO:0000313" key="2">
    <source>
        <dbReference type="EMBL" id="MEP0820017.1"/>
    </source>
</evidence>
<sequence>MAKQNQGDGIVLSALEEDLLTVLFGKELYGLQVMNAMNAASQGRRQIGFGSLYPTLHRLNKKGLVQARWGDETDEEAGGARRKYYKLTGLGEQVLRETQEYRAHLAGWQPTIQLLCDLHLVSSRLMPGGV</sequence>
<name>A0ABV0JE07_9CYAN</name>
<protein>
    <submittedName>
        <fullName evidence="2">PadR family transcriptional regulator</fullName>
    </submittedName>
</protein>
<dbReference type="PANTHER" id="PTHR33169">
    <property type="entry name" value="PADR-FAMILY TRANSCRIPTIONAL REGULATOR"/>
    <property type="match status" value="1"/>
</dbReference>
<feature type="domain" description="Transcription regulator PadR N-terminal" evidence="1">
    <location>
        <begin position="19"/>
        <end position="97"/>
    </location>
</feature>
<dbReference type="SUPFAM" id="SSF46785">
    <property type="entry name" value="Winged helix' DNA-binding domain"/>
    <property type="match status" value="1"/>
</dbReference>
<dbReference type="InterPro" id="IPR005149">
    <property type="entry name" value="Tscrpt_reg_PadR_N"/>
</dbReference>
<dbReference type="InterPro" id="IPR036388">
    <property type="entry name" value="WH-like_DNA-bd_sf"/>
</dbReference>
<organism evidence="2 3">
    <name type="scientific">Trichocoleus desertorum GB2-A4</name>
    <dbReference type="NCBI Taxonomy" id="2933944"/>
    <lineage>
        <taxon>Bacteria</taxon>
        <taxon>Bacillati</taxon>
        <taxon>Cyanobacteriota</taxon>
        <taxon>Cyanophyceae</taxon>
        <taxon>Leptolyngbyales</taxon>
        <taxon>Trichocoleusaceae</taxon>
        <taxon>Trichocoleus</taxon>
    </lineage>
</organism>
<dbReference type="PANTHER" id="PTHR33169:SF14">
    <property type="entry name" value="TRANSCRIPTIONAL REGULATOR RV3488"/>
    <property type="match status" value="1"/>
</dbReference>
<evidence type="ECO:0000313" key="3">
    <source>
        <dbReference type="Proteomes" id="UP001464891"/>
    </source>
</evidence>
<dbReference type="Proteomes" id="UP001464891">
    <property type="component" value="Unassembled WGS sequence"/>
</dbReference>
<accession>A0ABV0JE07</accession>
<dbReference type="EMBL" id="JAMPKM010000018">
    <property type="protein sequence ID" value="MEP0820017.1"/>
    <property type="molecule type" value="Genomic_DNA"/>
</dbReference>
<dbReference type="Pfam" id="PF03551">
    <property type="entry name" value="PadR"/>
    <property type="match status" value="1"/>
</dbReference>